<evidence type="ECO:0000313" key="1">
    <source>
        <dbReference type="EMBL" id="RLV75804.1"/>
    </source>
</evidence>
<protein>
    <submittedName>
        <fullName evidence="1">Uncharacterized protein</fullName>
    </submittedName>
</protein>
<proteinExistence type="predicted"/>
<dbReference type="KEGG" id="src:M271_02305"/>
<dbReference type="Proteomes" id="UP000281594">
    <property type="component" value="Unassembled WGS sequence"/>
</dbReference>
<reference evidence="1 2" key="1">
    <citation type="journal article" date="2018" name="J. Biol. Chem.">
        <title>Discovery of the actinoplanic acid pathway in Streptomyces rapamycinicus reveals a genetically conserved synergism with rapamycin.</title>
        <authorList>
            <person name="Mrak P."/>
            <person name="Krastel P."/>
            <person name="Pivk Lukancic P."/>
            <person name="Tao J."/>
            <person name="Pistorius D."/>
            <person name="Moore C.M."/>
        </authorList>
    </citation>
    <scope>NUCLEOTIDE SEQUENCE [LARGE SCALE GENOMIC DNA]</scope>
    <source>
        <strain evidence="1 2">NRRL 5491</strain>
    </source>
</reference>
<accession>A0A0A0NCD0</accession>
<comment type="caution">
    <text evidence="1">The sequence shown here is derived from an EMBL/GenBank/DDBJ whole genome shotgun (WGS) entry which is preliminary data.</text>
</comment>
<dbReference type="AlphaFoldDB" id="A0A0A0NCD0"/>
<evidence type="ECO:0000313" key="2">
    <source>
        <dbReference type="Proteomes" id="UP000281594"/>
    </source>
</evidence>
<name>A0A0A0NCD0_STRRN</name>
<organism evidence="1 2">
    <name type="scientific">Streptomyces rapamycinicus (strain ATCC 29253 / DSM 41530 / NRRL 5491 / AYB-994)</name>
    <name type="common">Streptomyces hygroscopicus (strain ATCC 29253)</name>
    <dbReference type="NCBI Taxonomy" id="1343740"/>
    <lineage>
        <taxon>Bacteria</taxon>
        <taxon>Bacillati</taxon>
        <taxon>Actinomycetota</taxon>
        <taxon>Actinomycetes</taxon>
        <taxon>Kitasatosporales</taxon>
        <taxon>Streptomycetaceae</taxon>
        <taxon>Streptomyces</taxon>
        <taxon>Streptomyces violaceusniger group</taxon>
    </lineage>
</organism>
<dbReference type="RefSeq" id="WP_020865493.1">
    <property type="nucleotide sequence ID" value="NC_022785.1"/>
</dbReference>
<sequence length="66" mass="6940">MDYAGGAEVLGLIEVCVDPAEQGGQLVAFSRAQRSQQFVVRPSPSVNGRRYGRCELAKGNDGTAVG</sequence>
<gene>
    <name evidence="1" type="ORF">D3C57_141300</name>
</gene>
<dbReference type="HOGENOM" id="CLU_2829500_0_0_11"/>
<dbReference type="EMBL" id="QYCY01000002">
    <property type="protein sequence ID" value="RLV75804.1"/>
    <property type="molecule type" value="Genomic_DNA"/>
</dbReference>